<sequence>MKAKYTFIVIAVLTGITALYEALIMHSVVKTVIWVCITIVWASVAVLWKDRK</sequence>
<evidence type="ECO:0000313" key="3">
    <source>
        <dbReference type="Proteomes" id="UP001597036"/>
    </source>
</evidence>
<keyword evidence="1" id="KW-0812">Transmembrane</keyword>
<keyword evidence="3" id="KW-1185">Reference proteome</keyword>
<comment type="caution">
    <text evidence="2">The sequence shown here is derived from an EMBL/GenBank/DDBJ whole genome shotgun (WGS) entry which is preliminary data.</text>
</comment>
<feature type="transmembrane region" description="Helical" evidence="1">
    <location>
        <begin position="7"/>
        <end position="25"/>
    </location>
</feature>
<evidence type="ECO:0000256" key="1">
    <source>
        <dbReference type="SAM" id="Phobius"/>
    </source>
</evidence>
<reference evidence="3" key="1">
    <citation type="journal article" date="2019" name="Int. J. Syst. Evol. Microbiol.">
        <title>The Global Catalogue of Microorganisms (GCM) 10K type strain sequencing project: providing services to taxonomists for standard genome sequencing and annotation.</title>
        <authorList>
            <consortium name="The Broad Institute Genomics Platform"/>
            <consortium name="The Broad Institute Genome Sequencing Center for Infectious Disease"/>
            <person name="Wu L."/>
            <person name="Ma J."/>
        </authorList>
    </citation>
    <scope>NUCLEOTIDE SEQUENCE [LARGE SCALE GENOMIC DNA]</scope>
    <source>
        <strain evidence="3">CCM 8604</strain>
    </source>
</reference>
<keyword evidence="1" id="KW-1133">Transmembrane helix</keyword>
<keyword evidence="1" id="KW-0472">Membrane</keyword>
<protein>
    <submittedName>
        <fullName evidence="2">Uncharacterized protein</fullName>
    </submittedName>
</protein>
<dbReference type="EMBL" id="JBHTHQ010000024">
    <property type="protein sequence ID" value="MFD0705601.1"/>
    <property type="molecule type" value="Genomic_DNA"/>
</dbReference>
<accession>A0ABW2Y744</accession>
<gene>
    <name evidence="2" type="ORF">ACFQY8_07580</name>
</gene>
<evidence type="ECO:0000313" key="2">
    <source>
        <dbReference type="EMBL" id="MFD0705601.1"/>
    </source>
</evidence>
<organism evidence="2 3">
    <name type="scientific">Alloscardovia venturai</name>
    <dbReference type="NCBI Taxonomy" id="1769421"/>
    <lineage>
        <taxon>Bacteria</taxon>
        <taxon>Bacillati</taxon>
        <taxon>Actinomycetota</taxon>
        <taxon>Actinomycetes</taxon>
        <taxon>Bifidobacteriales</taxon>
        <taxon>Bifidobacteriaceae</taxon>
        <taxon>Alloscardovia</taxon>
    </lineage>
</organism>
<feature type="transmembrane region" description="Helical" evidence="1">
    <location>
        <begin position="31"/>
        <end position="48"/>
    </location>
</feature>
<proteinExistence type="predicted"/>
<name>A0ABW2Y744_9BIFI</name>
<dbReference type="Proteomes" id="UP001597036">
    <property type="component" value="Unassembled WGS sequence"/>
</dbReference>
<dbReference type="RefSeq" id="WP_377939348.1">
    <property type="nucleotide sequence ID" value="NZ_JBHTHQ010000024.1"/>
</dbReference>